<keyword evidence="2" id="KW-1185">Reference proteome</keyword>
<comment type="caution">
    <text evidence="1">The sequence shown here is derived from an EMBL/GenBank/DDBJ whole genome shotgun (WGS) entry which is preliminary data.</text>
</comment>
<proteinExistence type="predicted"/>
<sequence length="171" mass="19625">MVAAGGDRDRQCVRVYLFGDFTRLQHDLDVGGRREPRKLLPPDFRCDREERALGELTQVRIRMVEQRDEGRCMRRSRGAGGMDRPGERVPRIITKQGRQVVRMFLRCPHPGREAEAQLPLHGGRHRWIGGDDPFGERMVGAQRRMQRDGGPATCLDRAVADDDRLQSCHDR</sequence>
<evidence type="ECO:0000313" key="1">
    <source>
        <dbReference type="EMBL" id="KFN49160.1"/>
    </source>
</evidence>
<dbReference type="AlphaFoldDB" id="A0A091BXS4"/>
<organism evidence="1 2">
    <name type="scientific">Arenimonas composti TR7-09 = DSM 18010</name>
    <dbReference type="NCBI Taxonomy" id="1121013"/>
    <lineage>
        <taxon>Bacteria</taxon>
        <taxon>Pseudomonadati</taxon>
        <taxon>Pseudomonadota</taxon>
        <taxon>Gammaproteobacteria</taxon>
        <taxon>Lysobacterales</taxon>
        <taxon>Lysobacteraceae</taxon>
        <taxon>Arenimonas</taxon>
    </lineage>
</organism>
<reference evidence="1 2" key="1">
    <citation type="submission" date="2013-09" db="EMBL/GenBank/DDBJ databases">
        <title>Genome sequencing of Arenimonas composti.</title>
        <authorList>
            <person name="Chen F."/>
            <person name="Wang G."/>
        </authorList>
    </citation>
    <scope>NUCLEOTIDE SEQUENCE [LARGE SCALE GENOMIC DNA]</scope>
    <source>
        <strain evidence="1 2">TR7-09</strain>
    </source>
</reference>
<dbReference type="EMBL" id="AWXU01000040">
    <property type="protein sequence ID" value="KFN49160.1"/>
    <property type="molecule type" value="Genomic_DNA"/>
</dbReference>
<accession>A0A091BXS4</accession>
<name>A0A091BXS4_9GAMM</name>
<gene>
    <name evidence="1" type="ORF">P873_11945</name>
</gene>
<evidence type="ECO:0000313" key="2">
    <source>
        <dbReference type="Proteomes" id="UP000029391"/>
    </source>
</evidence>
<dbReference type="Proteomes" id="UP000029391">
    <property type="component" value="Unassembled WGS sequence"/>
</dbReference>
<protein>
    <submittedName>
        <fullName evidence="1">Uncharacterized protein</fullName>
    </submittedName>
</protein>